<dbReference type="PANTHER" id="PTHR47162:SF9">
    <property type="entry name" value="PHD FINGER PROTEIN EHD3-LIKE"/>
    <property type="match status" value="1"/>
</dbReference>
<proteinExistence type="predicted"/>
<dbReference type="Proteomes" id="UP001055439">
    <property type="component" value="Chromosome 10"/>
</dbReference>
<feature type="domain" description="PHD-type" evidence="5">
    <location>
        <begin position="303"/>
        <end position="353"/>
    </location>
</feature>
<protein>
    <submittedName>
        <fullName evidence="6">PHD-finger</fullName>
    </submittedName>
</protein>
<dbReference type="InterPro" id="IPR011011">
    <property type="entry name" value="Znf_FYVE_PHD"/>
</dbReference>
<dbReference type="AlphaFoldDB" id="A0A9E7JIK7"/>
<dbReference type="Gene3D" id="2.30.30.1150">
    <property type="match status" value="2"/>
</dbReference>
<dbReference type="GO" id="GO:0008270">
    <property type="term" value="F:zinc ion binding"/>
    <property type="evidence" value="ECO:0007669"/>
    <property type="project" value="UniProtKB-KW"/>
</dbReference>
<dbReference type="PANTHER" id="PTHR47162">
    <property type="entry name" value="OS02G0192300 PROTEIN"/>
    <property type="match status" value="1"/>
</dbReference>
<dbReference type="Gene3D" id="3.30.40.10">
    <property type="entry name" value="Zinc/RING finger domain, C3HC4 (zinc finger)"/>
    <property type="match status" value="1"/>
</dbReference>
<evidence type="ECO:0000313" key="7">
    <source>
        <dbReference type="Proteomes" id="UP001055439"/>
    </source>
</evidence>
<reference evidence="6" key="1">
    <citation type="submission" date="2022-05" db="EMBL/GenBank/DDBJ databases">
        <title>The Musa troglodytarum L. genome provides insights into the mechanism of non-climacteric behaviour and enrichment of carotenoids.</title>
        <authorList>
            <person name="Wang J."/>
        </authorList>
    </citation>
    <scope>NUCLEOTIDE SEQUENCE</scope>
    <source>
        <tissue evidence="6">Leaf</tissue>
    </source>
</reference>
<feature type="domain" description="PHD-type" evidence="5">
    <location>
        <begin position="424"/>
        <end position="482"/>
    </location>
</feature>
<evidence type="ECO:0000256" key="4">
    <source>
        <dbReference type="PROSITE-ProRule" id="PRU00146"/>
    </source>
</evidence>
<evidence type="ECO:0000259" key="5">
    <source>
        <dbReference type="PROSITE" id="PS50016"/>
    </source>
</evidence>
<dbReference type="InterPro" id="IPR019787">
    <property type="entry name" value="Znf_PHD-finger"/>
</dbReference>
<evidence type="ECO:0000313" key="6">
    <source>
        <dbReference type="EMBL" id="URD82262.1"/>
    </source>
</evidence>
<dbReference type="PROSITE" id="PS50016">
    <property type="entry name" value="ZF_PHD_2"/>
    <property type="match status" value="3"/>
</dbReference>
<dbReference type="OrthoDB" id="1903104at2759"/>
<keyword evidence="3" id="KW-0862">Zinc</keyword>
<dbReference type="SUPFAM" id="SSF57903">
    <property type="entry name" value="FYVE/PHD zinc finger"/>
    <property type="match status" value="3"/>
</dbReference>
<gene>
    <name evidence="6" type="ORF">MUK42_03123</name>
</gene>
<keyword evidence="1" id="KW-0479">Metal-binding</keyword>
<organism evidence="6 7">
    <name type="scientific">Musa troglodytarum</name>
    <name type="common">fe'i banana</name>
    <dbReference type="NCBI Taxonomy" id="320322"/>
    <lineage>
        <taxon>Eukaryota</taxon>
        <taxon>Viridiplantae</taxon>
        <taxon>Streptophyta</taxon>
        <taxon>Embryophyta</taxon>
        <taxon>Tracheophyta</taxon>
        <taxon>Spermatophyta</taxon>
        <taxon>Magnoliopsida</taxon>
        <taxon>Liliopsida</taxon>
        <taxon>Zingiberales</taxon>
        <taxon>Musaceae</taxon>
        <taxon>Musa</taxon>
    </lineage>
</organism>
<evidence type="ECO:0000256" key="3">
    <source>
        <dbReference type="ARBA" id="ARBA00022833"/>
    </source>
</evidence>
<evidence type="ECO:0000256" key="2">
    <source>
        <dbReference type="ARBA" id="ARBA00022771"/>
    </source>
</evidence>
<keyword evidence="7" id="KW-1185">Reference proteome</keyword>
<dbReference type="Pfam" id="PF00628">
    <property type="entry name" value="PHD"/>
    <property type="match status" value="2"/>
</dbReference>
<accession>A0A9E7JIK7</accession>
<dbReference type="SMART" id="SM00249">
    <property type="entry name" value="PHD"/>
    <property type="match status" value="3"/>
</dbReference>
<keyword evidence="2 4" id="KW-0863">Zinc-finger</keyword>
<dbReference type="InterPro" id="IPR001965">
    <property type="entry name" value="Znf_PHD"/>
</dbReference>
<name>A0A9E7JIK7_9LILI</name>
<evidence type="ECO:0000256" key="1">
    <source>
        <dbReference type="ARBA" id="ARBA00022723"/>
    </source>
</evidence>
<feature type="domain" description="PHD-type" evidence="5">
    <location>
        <begin position="478"/>
        <end position="528"/>
    </location>
</feature>
<dbReference type="EMBL" id="CP097503">
    <property type="protein sequence ID" value="URD82262.1"/>
    <property type="molecule type" value="Genomic_DNA"/>
</dbReference>
<dbReference type="InterPro" id="IPR013083">
    <property type="entry name" value="Znf_RING/FYVE/PHD"/>
</dbReference>
<sequence>MAVEERKSNGFLKLEDSPSNGLIKYRRQKRARPGSDAFRGLIDPSEAVPYTGTFHPEQCHRIICHWKNIIEHQFKLSYMKPGRGLWNVFHDALSLGHSQLPHKLMMIYFIRDNEQLKDRYLGDSEVKSQYQNPNCFGTAKVQKVTETKACYYEEDTNTRKCEKAFLEILISEKFAMLCDFLWETFEDSKAKSFLDFSLIDSKLKNGDYEHSPDLCNKDVQKIWDKVQNIGQGMIILASGLSSLSRASCQKQTVEDLVNAADEPKPEVTCQIGLVKNSAGSYPTSQSDCSTKPDQTEASDVYKACTCKQCGTEANGEGSLICDGCEAMYHFSCIKPAIKEIPTRSWYCAACSTNNKDFADAAFTEVNKGSLHQNCVVCDRLEVSETLEDLDENDSRIRVAADSGESSVSSMESEETPELSRTAMSCLCKICGTSEGEEKKFLICGHIHCPYRFYHIRCLKSSQIASPQQQNQPCWYCPSCLCRACFCDKDDDKIVLCDGCDEAYHTYCMKPPRTSVPRGQWYCVPCNIARAREGMKRYEQWILQQHRKNEGRQSNEVGGSMDLLLSAAEKLSSEEKLASRRRKICIDNDDISGALTKALKLVDQPVVVTPSVRFQKTPFLPGEGEVTAKRSRGHLLPK</sequence>